<dbReference type="Gene3D" id="3.40.630.30">
    <property type="match status" value="1"/>
</dbReference>
<reference evidence="3" key="2">
    <citation type="journal article" date="2014" name="ISME J.">
        <title>Microbial stratification in low pH oxic and suboxic macroscopic growths along an acid mine drainage.</title>
        <authorList>
            <person name="Mendez-Garcia C."/>
            <person name="Mesa V."/>
            <person name="Sprenger R.R."/>
            <person name="Richter M."/>
            <person name="Diez M.S."/>
            <person name="Solano J."/>
            <person name="Bargiela R."/>
            <person name="Golyshina O.V."/>
            <person name="Manteca A."/>
            <person name="Ramos J.L."/>
            <person name="Gallego J.R."/>
            <person name="Llorente I."/>
            <person name="Martins Dos Santos V.A."/>
            <person name="Jensen O.N."/>
            <person name="Pelaez A.I."/>
            <person name="Sanchez J."/>
            <person name="Ferrer M."/>
        </authorList>
    </citation>
    <scope>NUCLEOTIDE SEQUENCE</scope>
</reference>
<dbReference type="GO" id="GO:0008080">
    <property type="term" value="F:N-acetyltransferase activity"/>
    <property type="evidence" value="ECO:0007669"/>
    <property type="project" value="InterPro"/>
</dbReference>
<evidence type="ECO:0000256" key="1">
    <source>
        <dbReference type="ARBA" id="ARBA00022679"/>
    </source>
</evidence>
<dbReference type="EMBL" id="AUZX01010377">
    <property type="protein sequence ID" value="EQD48193.1"/>
    <property type="molecule type" value="Genomic_DNA"/>
</dbReference>
<dbReference type="AlphaFoldDB" id="T0ZUI5"/>
<comment type="caution">
    <text evidence="3">The sequence shown here is derived from an EMBL/GenBank/DDBJ whole genome shotgun (WGS) entry which is preliminary data.</text>
</comment>
<dbReference type="SUPFAM" id="SSF55729">
    <property type="entry name" value="Acyl-CoA N-acyltransferases (Nat)"/>
    <property type="match status" value="1"/>
</dbReference>
<name>T0ZUI5_9ZZZZ</name>
<accession>T0ZUI5</accession>
<feature type="domain" description="N-acetyltransferase" evidence="2">
    <location>
        <begin position="1"/>
        <end position="138"/>
    </location>
</feature>
<dbReference type="InterPro" id="IPR000182">
    <property type="entry name" value="GNAT_dom"/>
</dbReference>
<proteinExistence type="predicted"/>
<dbReference type="InterPro" id="IPR050769">
    <property type="entry name" value="NAT_camello-type"/>
</dbReference>
<evidence type="ECO:0000313" key="3">
    <source>
        <dbReference type="EMBL" id="EQD48193.1"/>
    </source>
</evidence>
<dbReference type="CDD" id="cd04301">
    <property type="entry name" value="NAT_SF"/>
    <property type="match status" value="1"/>
</dbReference>
<dbReference type="InterPro" id="IPR016181">
    <property type="entry name" value="Acyl_CoA_acyltransferase"/>
</dbReference>
<evidence type="ECO:0000259" key="2">
    <source>
        <dbReference type="PROSITE" id="PS51186"/>
    </source>
</evidence>
<dbReference type="Pfam" id="PF00583">
    <property type="entry name" value="Acetyltransf_1"/>
    <property type="match status" value="1"/>
</dbReference>
<organism evidence="3">
    <name type="scientific">mine drainage metagenome</name>
    <dbReference type="NCBI Taxonomy" id="410659"/>
    <lineage>
        <taxon>unclassified sequences</taxon>
        <taxon>metagenomes</taxon>
        <taxon>ecological metagenomes</taxon>
    </lineage>
</organism>
<reference evidence="3" key="1">
    <citation type="submission" date="2013-08" db="EMBL/GenBank/DDBJ databases">
        <authorList>
            <person name="Mendez C."/>
            <person name="Richter M."/>
            <person name="Ferrer M."/>
            <person name="Sanchez J."/>
        </authorList>
    </citation>
    <scope>NUCLEOTIDE SEQUENCE</scope>
</reference>
<keyword evidence="1 3" id="KW-0808">Transferase</keyword>
<dbReference type="PANTHER" id="PTHR13947:SF37">
    <property type="entry name" value="LD18367P"/>
    <property type="match status" value="1"/>
</dbReference>
<sequence length="144" mass="16221">MIIQTAVKDNWGRISEISKASGYIDYISQVGPSYLNGGNVIVAIENNTIAGFLKIEELCDNSYWLSGLRVHPDFRRKGIARTLTKKAIRTAKLNDFKAVRLLVSQQNVASLKLSENEGFKIIREMINFKGIPEVKDNKKSYSIK</sequence>
<dbReference type="PANTHER" id="PTHR13947">
    <property type="entry name" value="GNAT FAMILY N-ACETYLTRANSFERASE"/>
    <property type="match status" value="1"/>
</dbReference>
<protein>
    <submittedName>
        <fullName evidence="3">GCN5-related N-acetyltransferase domain protein</fullName>
    </submittedName>
</protein>
<dbReference type="PROSITE" id="PS51186">
    <property type="entry name" value="GNAT"/>
    <property type="match status" value="1"/>
</dbReference>
<gene>
    <name evidence="3" type="ORF">B1A_14143</name>
</gene>